<evidence type="ECO:0000313" key="5">
    <source>
        <dbReference type="Proteomes" id="UP001245370"/>
    </source>
</evidence>
<accession>A0A9W6FKD3</accession>
<dbReference type="AlphaFoldDB" id="A0A9W6FKD3"/>
<proteinExistence type="predicted"/>
<evidence type="ECO:0000256" key="1">
    <source>
        <dbReference type="SAM" id="MobiDB-lite"/>
    </source>
</evidence>
<dbReference type="EMBL" id="BSDO01000004">
    <property type="protein sequence ID" value="GLI23175.1"/>
    <property type="molecule type" value="Genomic_DNA"/>
</dbReference>
<evidence type="ECO:0000313" key="4">
    <source>
        <dbReference type="Proteomes" id="UP001144397"/>
    </source>
</evidence>
<dbReference type="Proteomes" id="UP001245370">
    <property type="component" value="Unassembled WGS sequence"/>
</dbReference>
<evidence type="ECO:0000313" key="3">
    <source>
        <dbReference type="EMBL" id="MDR6334803.1"/>
    </source>
</evidence>
<organism evidence="2 4">
    <name type="scientific">Xanthobacter flavus</name>
    <dbReference type="NCBI Taxonomy" id="281"/>
    <lineage>
        <taxon>Bacteria</taxon>
        <taxon>Pseudomonadati</taxon>
        <taxon>Pseudomonadota</taxon>
        <taxon>Alphaproteobacteria</taxon>
        <taxon>Hyphomicrobiales</taxon>
        <taxon>Xanthobacteraceae</taxon>
        <taxon>Xanthobacter</taxon>
    </lineage>
</organism>
<reference evidence="2" key="1">
    <citation type="submission" date="2022-12" db="EMBL/GenBank/DDBJ databases">
        <title>Reference genome sequencing for broad-spectrum identification of bacterial and archaeal isolates by mass spectrometry.</title>
        <authorList>
            <person name="Sekiguchi Y."/>
            <person name="Tourlousse D.M."/>
        </authorList>
    </citation>
    <scope>NUCLEOTIDE SEQUENCE</scope>
    <source>
        <strain evidence="2">301</strain>
    </source>
</reference>
<sequence length="334" mass="37242">MTQGERDDAHRSGDEKSTDKRDPKDAQPPITGWRKALSELDGPLTFIKNLSLFSLVAVIATAFFQFNQWSIDKTLDRAKSDYALATQTFDELIGTLAKAQNLQQIVYFLYKAAANAPQDQAVYFHKQAQNVAIEYAKIRMELRTGIDRLFYKAQLYIDWASDLDDNRTLASTRYSFAPVGSNVAPSGAKADTLSDAKLDGAGFKCTDKKAVPDYVVFTDLKPVPMGPIIVDWRSAKHQLVIFYHCFDELHQAILPARIWAATDPATPGTGQPSKTAATALAGPVEAAMDNQVIRINGLSMLVMTRIEQIRRLNALPSFFDYYLRNRDRIVTQPG</sequence>
<reference evidence="3 5" key="2">
    <citation type="submission" date="2023-07" db="EMBL/GenBank/DDBJ databases">
        <title>Genomic Encyclopedia of Type Strains, Phase IV (KMG-IV): sequencing the most valuable type-strain genomes for metagenomic binning, comparative biology and taxonomic classification.</title>
        <authorList>
            <person name="Goeker M."/>
        </authorList>
    </citation>
    <scope>NUCLEOTIDE SEQUENCE [LARGE SCALE GENOMIC DNA]</scope>
    <source>
        <strain evidence="3 5">DSM 338</strain>
    </source>
</reference>
<dbReference type="GeneID" id="95763636"/>
<dbReference type="Proteomes" id="UP001144397">
    <property type="component" value="Unassembled WGS sequence"/>
</dbReference>
<keyword evidence="5" id="KW-1185">Reference proteome</keyword>
<dbReference type="EMBL" id="JAVDPY010000005">
    <property type="protein sequence ID" value="MDR6334803.1"/>
    <property type="molecule type" value="Genomic_DNA"/>
</dbReference>
<feature type="compositionally biased region" description="Basic and acidic residues" evidence="1">
    <location>
        <begin position="1"/>
        <end position="25"/>
    </location>
</feature>
<evidence type="ECO:0000313" key="2">
    <source>
        <dbReference type="EMBL" id="GLI23175.1"/>
    </source>
</evidence>
<comment type="caution">
    <text evidence="2">The sequence shown here is derived from an EMBL/GenBank/DDBJ whole genome shotgun (WGS) entry which is preliminary data.</text>
</comment>
<dbReference type="RefSeq" id="WP_169121377.1">
    <property type="nucleotide sequence ID" value="NZ_BSDO01000004.1"/>
</dbReference>
<name>A0A9W6FKD3_XANFL</name>
<feature type="region of interest" description="Disordered" evidence="1">
    <location>
        <begin position="1"/>
        <end position="30"/>
    </location>
</feature>
<gene>
    <name evidence="3" type="ORF">GGQ86_003285</name>
    <name evidence="2" type="ORF">XFLAVUS301_28490</name>
</gene>
<protein>
    <submittedName>
        <fullName evidence="2">Uncharacterized protein</fullName>
    </submittedName>
</protein>